<accession>A0A0C9U3V7</accession>
<comment type="similarity">
    <text evidence="2">Belongs to the major facilitator superfamily. Monocarboxylate porter (TC 2.A.1.13) family.</text>
</comment>
<dbReference type="EMBL" id="KN837582">
    <property type="protein sequence ID" value="KIJ23812.1"/>
    <property type="molecule type" value="Genomic_DNA"/>
</dbReference>
<name>A0A0C9U3V7_SPHS4</name>
<feature type="transmembrane region" description="Helical" evidence="4">
    <location>
        <begin position="125"/>
        <end position="146"/>
    </location>
</feature>
<feature type="transmembrane region" description="Helical" evidence="4">
    <location>
        <begin position="68"/>
        <end position="86"/>
    </location>
</feature>
<feature type="transmembrane region" description="Helical" evidence="4">
    <location>
        <begin position="263"/>
        <end position="285"/>
    </location>
</feature>
<feature type="transmembrane region" description="Helical" evidence="4">
    <location>
        <begin position="360"/>
        <end position="384"/>
    </location>
</feature>
<feature type="transmembrane region" description="Helical" evidence="4">
    <location>
        <begin position="235"/>
        <end position="257"/>
    </location>
</feature>
<feature type="region of interest" description="Disordered" evidence="3">
    <location>
        <begin position="1"/>
        <end position="24"/>
    </location>
</feature>
<dbReference type="GO" id="GO:0022857">
    <property type="term" value="F:transmembrane transporter activity"/>
    <property type="evidence" value="ECO:0007669"/>
    <property type="project" value="InterPro"/>
</dbReference>
<keyword evidence="4" id="KW-0812">Transmembrane</keyword>
<dbReference type="InterPro" id="IPR050327">
    <property type="entry name" value="Proton-linked_MCT"/>
</dbReference>
<comment type="subcellular location">
    <subcellularLocation>
        <location evidence="1">Membrane</location>
        <topology evidence="1">Multi-pass membrane protein</topology>
    </subcellularLocation>
</comment>
<evidence type="ECO:0000256" key="3">
    <source>
        <dbReference type="SAM" id="MobiDB-lite"/>
    </source>
</evidence>
<dbReference type="OrthoDB" id="6499973at2759"/>
<dbReference type="InterPro" id="IPR036259">
    <property type="entry name" value="MFS_trans_sf"/>
</dbReference>
<feature type="compositionally biased region" description="Basic and acidic residues" evidence="3">
    <location>
        <begin position="13"/>
        <end position="24"/>
    </location>
</feature>
<dbReference type="SUPFAM" id="SSF103473">
    <property type="entry name" value="MFS general substrate transporter"/>
    <property type="match status" value="1"/>
</dbReference>
<evidence type="ECO:0000313" key="6">
    <source>
        <dbReference type="EMBL" id="KIJ23812.1"/>
    </source>
</evidence>
<evidence type="ECO:0000256" key="4">
    <source>
        <dbReference type="SAM" id="Phobius"/>
    </source>
</evidence>
<dbReference type="Proteomes" id="UP000054279">
    <property type="component" value="Unassembled WGS sequence"/>
</dbReference>
<dbReference type="PROSITE" id="PS50850">
    <property type="entry name" value="MFS"/>
    <property type="match status" value="1"/>
</dbReference>
<feature type="transmembrane region" description="Helical" evidence="4">
    <location>
        <begin position="330"/>
        <end position="353"/>
    </location>
</feature>
<keyword evidence="4" id="KW-0472">Membrane</keyword>
<keyword evidence="4" id="KW-1133">Transmembrane helix</keyword>
<dbReference type="PANTHER" id="PTHR11360:SF252">
    <property type="entry name" value="MAJOR FACILITATOR SUPERFAMILY (MFS) PROFILE DOMAIN-CONTAINING PROTEIN-RELATED"/>
    <property type="match status" value="1"/>
</dbReference>
<dbReference type="Pfam" id="PF07690">
    <property type="entry name" value="MFS_1"/>
    <property type="match status" value="1"/>
</dbReference>
<feature type="transmembrane region" description="Helical" evidence="4">
    <location>
        <begin position="158"/>
        <end position="178"/>
    </location>
</feature>
<dbReference type="AlphaFoldDB" id="A0A0C9U3V7"/>
<feature type="transmembrane region" description="Helical" evidence="4">
    <location>
        <begin position="98"/>
        <end position="119"/>
    </location>
</feature>
<protein>
    <recommendedName>
        <fullName evidence="5">Major facilitator superfamily (MFS) profile domain-containing protein</fullName>
    </recommendedName>
</protein>
<evidence type="ECO:0000256" key="2">
    <source>
        <dbReference type="ARBA" id="ARBA00006727"/>
    </source>
</evidence>
<feature type="transmembrane region" description="Helical" evidence="4">
    <location>
        <begin position="30"/>
        <end position="48"/>
    </location>
</feature>
<proteinExistence type="inferred from homology"/>
<organism evidence="6 7">
    <name type="scientific">Sphaerobolus stellatus (strain SS14)</name>
    <dbReference type="NCBI Taxonomy" id="990650"/>
    <lineage>
        <taxon>Eukaryota</taxon>
        <taxon>Fungi</taxon>
        <taxon>Dikarya</taxon>
        <taxon>Basidiomycota</taxon>
        <taxon>Agaricomycotina</taxon>
        <taxon>Agaricomycetes</taxon>
        <taxon>Phallomycetidae</taxon>
        <taxon>Geastrales</taxon>
        <taxon>Sphaerobolaceae</taxon>
        <taxon>Sphaerobolus</taxon>
    </lineage>
</organism>
<feature type="domain" description="Major facilitator superfamily (MFS) profile" evidence="5">
    <location>
        <begin position="236"/>
        <end position="424"/>
    </location>
</feature>
<evidence type="ECO:0000259" key="5">
    <source>
        <dbReference type="PROSITE" id="PS50850"/>
    </source>
</evidence>
<evidence type="ECO:0000256" key="1">
    <source>
        <dbReference type="ARBA" id="ARBA00004141"/>
    </source>
</evidence>
<feature type="transmembrane region" description="Helical" evidence="4">
    <location>
        <begin position="390"/>
        <end position="414"/>
    </location>
</feature>
<feature type="transmembrane region" description="Helical" evidence="4">
    <location>
        <begin position="190"/>
        <end position="210"/>
    </location>
</feature>
<sequence length="424" mass="45692">MDKTSQKSSNTELHQERQSTPEVHEGGREGWYTIVGAWLALFATFGYISSFGVYQDLYVRSGAGTSSQISWIGSTQQFLFILLALPAGKLLDKGYFKITTLIGSIIYIFSLFMLSLAHIDKYYQLFLAQGLGMGIGAGLIYLPSLAVQAHHWKARRSLAMGIVITGSSTGGIVYPIMLNNLFHGSVGFAWGVRASAFLTLGVLALANLLMKSKPSANYSNDAANKPDPGRILRDFPFMLTTAGGFFLVIGIFFPYFYLQLYSILHGLPSTFSFYTLTIQNGASTFGRTIPNLFADKYGPINVIIVMILGTSILTFSLFGVHDIGGVATFAALYGFFSGGVLALFTPVMASFVLHPNELGLRLGITCFFSAPAYLIGPPIAGALVGNGLHWSGPIIFSGVTAIVGGIIVTIGRFLQASRKATPFV</sequence>
<dbReference type="GO" id="GO:0016020">
    <property type="term" value="C:membrane"/>
    <property type="evidence" value="ECO:0007669"/>
    <property type="project" value="UniProtKB-SubCell"/>
</dbReference>
<feature type="compositionally biased region" description="Polar residues" evidence="3">
    <location>
        <begin position="1"/>
        <end position="12"/>
    </location>
</feature>
<dbReference type="PANTHER" id="PTHR11360">
    <property type="entry name" value="MONOCARBOXYLATE TRANSPORTER"/>
    <property type="match status" value="1"/>
</dbReference>
<dbReference type="InterPro" id="IPR011701">
    <property type="entry name" value="MFS"/>
</dbReference>
<dbReference type="Gene3D" id="1.20.1250.20">
    <property type="entry name" value="MFS general substrate transporter like domains"/>
    <property type="match status" value="2"/>
</dbReference>
<feature type="transmembrane region" description="Helical" evidence="4">
    <location>
        <begin position="297"/>
        <end position="318"/>
    </location>
</feature>
<reference evidence="6 7" key="1">
    <citation type="submission" date="2014-06" db="EMBL/GenBank/DDBJ databases">
        <title>Evolutionary Origins and Diversification of the Mycorrhizal Mutualists.</title>
        <authorList>
            <consortium name="DOE Joint Genome Institute"/>
            <consortium name="Mycorrhizal Genomics Consortium"/>
            <person name="Kohler A."/>
            <person name="Kuo A."/>
            <person name="Nagy L.G."/>
            <person name="Floudas D."/>
            <person name="Copeland A."/>
            <person name="Barry K.W."/>
            <person name="Cichocki N."/>
            <person name="Veneault-Fourrey C."/>
            <person name="LaButti K."/>
            <person name="Lindquist E.A."/>
            <person name="Lipzen A."/>
            <person name="Lundell T."/>
            <person name="Morin E."/>
            <person name="Murat C."/>
            <person name="Riley R."/>
            <person name="Ohm R."/>
            <person name="Sun H."/>
            <person name="Tunlid A."/>
            <person name="Henrissat B."/>
            <person name="Grigoriev I.V."/>
            <person name="Hibbett D.S."/>
            <person name="Martin F."/>
        </authorList>
    </citation>
    <scope>NUCLEOTIDE SEQUENCE [LARGE SCALE GENOMIC DNA]</scope>
    <source>
        <strain evidence="6 7">SS14</strain>
    </source>
</reference>
<evidence type="ECO:0000313" key="7">
    <source>
        <dbReference type="Proteomes" id="UP000054279"/>
    </source>
</evidence>
<keyword evidence="7" id="KW-1185">Reference proteome</keyword>
<dbReference type="InterPro" id="IPR020846">
    <property type="entry name" value="MFS_dom"/>
</dbReference>
<gene>
    <name evidence="6" type="ORF">M422DRAFT_275538</name>
</gene>
<dbReference type="HOGENOM" id="CLU_001265_1_1_1"/>